<proteinExistence type="predicted"/>
<dbReference type="EMBL" id="CP073910">
    <property type="protein sequence ID" value="QUT06371.1"/>
    <property type="molecule type" value="Genomic_DNA"/>
</dbReference>
<dbReference type="KEGG" id="spph:KFK14_02505"/>
<dbReference type="RefSeq" id="WP_212609755.1">
    <property type="nucleotide sequence ID" value="NZ_CP073910.1"/>
</dbReference>
<keyword evidence="2" id="KW-0732">Signal</keyword>
<name>A0A975Q271_9SPHN</name>
<gene>
    <name evidence="3" type="ORF">KFK14_02505</name>
</gene>
<feature type="chain" id="PRO_5037470506" description="MASP" evidence="2">
    <location>
        <begin position="27"/>
        <end position="194"/>
    </location>
</feature>
<evidence type="ECO:0000313" key="3">
    <source>
        <dbReference type="EMBL" id="QUT06371.1"/>
    </source>
</evidence>
<accession>A0A975Q271</accession>
<protein>
    <recommendedName>
        <fullName evidence="5">MASP</fullName>
    </recommendedName>
</protein>
<feature type="signal peptide" evidence="2">
    <location>
        <begin position="1"/>
        <end position="26"/>
    </location>
</feature>
<evidence type="ECO:0000256" key="2">
    <source>
        <dbReference type="SAM" id="SignalP"/>
    </source>
</evidence>
<evidence type="ECO:0008006" key="5">
    <source>
        <dbReference type="Google" id="ProtNLM"/>
    </source>
</evidence>
<keyword evidence="4" id="KW-1185">Reference proteome</keyword>
<dbReference type="AlphaFoldDB" id="A0A975Q271"/>
<dbReference type="Proteomes" id="UP000681425">
    <property type="component" value="Chromosome"/>
</dbReference>
<evidence type="ECO:0000313" key="4">
    <source>
        <dbReference type="Proteomes" id="UP000681425"/>
    </source>
</evidence>
<organism evidence="3 4">
    <name type="scientific">Sphingobium phenoxybenzoativorans</name>
    <dbReference type="NCBI Taxonomy" id="1592790"/>
    <lineage>
        <taxon>Bacteria</taxon>
        <taxon>Pseudomonadati</taxon>
        <taxon>Pseudomonadota</taxon>
        <taxon>Alphaproteobacteria</taxon>
        <taxon>Sphingomonadales</taxon>
        <taxon>Sphingomonadaceae</taxon>
        <taxon>Sphingobium</taxon>
    </lineage>
</organism>
<feature type="compositionally biased region" description="Low complexity" evidence="1">
    <location>
        <begin position="107"/>
        <end position="129"/>
    </location>
</feature>
<sequence>MRKINPTMRGLLAASALFLVSSPAWAGDEERALAAIAQAQGKIDAAVRMKGGGAAPETIAKAQASVRMAKEYYKSGKEQKAIESAVEAQQFADTAIGENNQSADLNTQAQQESTAAAQQEAVNANARADAAEQAAKKSAAEAQVARAVAAQSSSTTVTTETVKSGSTPKRKVVKTTTPTRTATTETTTTTVSNP</sequence>
<feature type="compositionally biased region" description="Low complexity" evidence="1">
    <location>
        <begin position="146"/>
        <end position="160"/>
    </location>
</feature>
<reference evidence="3" key="1">
    <citation type="submission" date="2021-04" db="EMBL/GenBank/DDBJ databases">
        <title>Isolation of p-tert-butylphenol degrading bacteria Sphingobium phenoxybenzoativorans Tas13 from active sludge.</title>
        <authorList>
            <person name="Li Y."/>
        </authorList>
    </citation>
    <scope>NUCLEOTIDE SEQUENCE</scope>
    <source>
        <strain evidence="3">Tas13</strain>
    </source>
</reference>
<feature type="region of interest" description="Disordered" evidence="1">
    <location>
        <begin position="105"/>
        <end position="129"/>
    </location>
</feature>
<feature type="region of interest" description="Disordered" evidence="1">
    <location>
        <begin position="146"/>
        <end position="194"/>
    </location>
</feature>
<evidence type="ECO:0000256" key="1">
    <source>
        <dbReference type="SAM" id="MobiDB-lite"/>
    </source>
</evidence>
<feature type="compositionally biased region" description="Low complexity" evidence="1">
    <location>
        <begin position="174"/>
        <end position="194"/>
    </location>
</feature>